<protein>
    <submittedName>
        <fullName evidence="2">Uncharacterized protein</fullName>
    </submittedName>
</protein>
<evidence type="ECO:0000313" key="3">
    <source>
        <dbReference type="Proteomes" id="UP001050691"/>
    </source>
</evidence>
<evidence type="ECO:0000256" key="1">
    <source>
        <dbReference type="SAM" id="SignalP"/>
    </source>
</evidence>
<keyword evidence="3" id="KW-1185">Reference proteome</keyword>
<sequence length="176" mass="18332">MKFTTALIASAVSLASSAFAIPASTTAAAAQPSETLGWGQHWIKTSDNLFLQSQTAWTPGPATLGSADTAGEFNIVSTSLCDTVHTPEFLYGIVESITPGATQLQLTFEAGILGPASGGVFAWTTSGDDQLLSWSRSDSAFTGWILCDNIIYANQISTVPDDCSSIELASNIGTFA</sequence>
<gene>
    <name evidence="2" type="ORF">Clacol_008334</name>
</gene>
<keyword evidence="1" id="KW-0732">Signal</keyword>
<dbReference type="Proteomes" id="UP001050691">
    <property type="component" value="Unassembled WGS sequence"/>
</dbReference>
<dbReference type="EMBL" id="BPWL01000009">
    <property type="protein sequence ID" value="GJJ14077.1"/>
    <property type="molecule type" value="Genomic_DNA"/>
</dbReference>
<evidence type="ECO:0000313" key="2">
    <source>
        <dbReference type="EMBL" id="GJJ14077.1"/>
    </source>
</evidence>
<feature type="signal peptide" evidence="1">
    <location>
        <begin position="1"/>
        <end position="20"/>
    </location>
</feature>
<feature type="chain" id="PRO_5043663390" evidence="1">
    <location>
        <begin position="21"/>
        <end position="176"/>
    </location>
</feature>
<dbReference type="AlphaFoldDB" id="A0AAV5AJZ3"/>
<reference evidence="2" key="1">
    <citation type="submission" date="2021-10" db="EMBL/GenBank/DDBJ databases">
        <title>De novo Genome Assembly of Clathrus columnatus (Basidiomycota, Fungi) Using Illumina and Nanopore Sequence Data.</title>
        <authorList>
            <person name="Ogiso-Tanaka E."/>
            <person name="Itagaki H."/>
            <person name="Hosoya T."/>
            <person name="Hosaka K."/>
        </authorList>
    </citation>
    <scope>NUCLEOTIDE SEQUENCE</scope>
    <source>
        <strain evidence="2">MO-923</strain>
    </source>
</reference>
<accession>A0AAV5AJZ3</accession>
<comment type="caution">
    <text evidence="2">The sequence shown here is derived from an EMBL/GenBank/DDBJ whole genome shotgun (WGS) entry which is preliminary data.</text>
</comment>
<organism evidence="2 3">
    <name type="scientific">Clathrus columnatus</name>
    <dbReference type="NCBI Taxonomy" id="1419009"/>
    <lineage>
        <taxon>Eukaryota</taxon>
        <taxon>Fungi</taxon>
        <taxon>Dikarya</taxon>
        <taxon>Basidiomycota</taxon>
        <taxon>Agaricomycotina</taxon>
        <taxon>Agaricomycetes</taxon>
        <taxon>Phallomycetidae</taxon>
        <taxon>Phallales</taxon>
        <taxon>Clathraceae</taxon>
        <taxon>Clathrus</taxon>
    </lineage>
</organism>
<name>A0AAV5AJZ3_9AGAM</name>
<proteinExistence type="predicted"/>